<dbReference type="PANTHER" id="PTHR46481:SF10">
    <property type="entry name" value="ZINC FINGER BED DOMAIN-CONTAINING PROTEIN 39"/>
    <property type="match status" value="1"/>
</dbReference>
<comment type="subcellular location">
    <subcellularLocation>
        <location evidence="1">Nucleus</location>
    </subcellularLocation>
</comment>
<reference evidence="6 7" key="1">
    <citation type="journal article" date="2014" name="BMC Genomics">
        <title>Comparative genome sequencing reveals chemotype-specific gene clusters in the toxigenic black mold Stachybotrys.</title>
        <authorList>
            <person name="Semeiks J."/>
            <person name="Borek D."/>
            <person name="Otwinowski Z."/>
            <person name="Grishin N.V."/>
        </authorList>
    </citation>
    <scope>NUCLEOTIDE SEQUENCE [LARGE SCALE GENOMIC DNA]</scope>
    <source>
        <strain evidence="7">CBS 109288 / IBT 7711</strain>
    </source>
</reference>
<dbReference type="InterPro" id="IPR052035">
    <property type="entry name" value="ZnF_BED_domain_contain"/>
</dbReference>
<keyword evidence="2" id="KW-0479">Metal-binding</keyword>
<evidence type="ECO:0000256" key="1">
    <source>
        <dbReference type="ARBA" id="ARBA00004123"/>
    </source>
</evidence>
<organism evidence="6 7">
    <name type="scientific">Stachybotrys chartarum (strain CBS 109288 / IBT 7711)</name>
    <name type="common">Toxic black mold</name>
    <name type="synonym">Stilbospora chartarum</name>
    <dbReference type="NCBI Taxonomy" id="1280523"/>
    <lineage>
        <taxon>Eukaryota</taxon>
        <taxon>Fungi</taxon>
        <taxon>Dikarya</taxon>
        <taxon>Ascomycota</taxon>
        <taxon>Pezizomycotina</taxon>
        <taxon>Sordariomycetes</taxon>
        <taxon>Hypocreomycetidae</taxon>
        <taxon>Hypocreales</taxon>
        <taxon>Stachybotryaceae</taxon>
        <taxon>Stachybotrys</taxon>
    </lineage>
</organism>
<evidence type="ECO:0000256" key="4">
    <source>
        <dbReference type="ARBA" id="ARBA00022833"/>
    </source>
</evidence>
<keyword evidence="5" id="KW-0539">Nucleus</keyword>
<dbReference type="AlphaFoldDB" id="A0A084AZE9"/>
<feature type="non-terminal residue" evidence="6">
    <location>
        <position position="1"/>
    </location>
</feature>
<keyword evidence="7" id="KW-1185">Reference proteome</keyword>
<dbReference type="OrthoDB" id="5148033at2759"/>
<proteinExistence type="predicted"/>
<dbReference type="EMBL" id="KL648430">
    <property type="protein sequence ID" value="KEY70678.1"/>
    <property type="molecule type" value="Genomic_DNA"/>
</dbReference>
<dbReference type="InterPro" id="IPR012337">
    <property type="entry name" value="RNaseH-like_sf"/>
</dbReference>
<dbReference type="PANTHER" id="PTHR46481">
    <property type="entry name" value="ZINC FINGER BED DOMAIN-CONTAINING PROTEIN 4"/>
    <property type="match status" value="1"/>
</dbReference>
<protein>
    <recommendedName>
        <fullName evidence="8">Transposase-like protein</fullName>
    </recommendedName>
</protein>
<accession>A0A084AZE9</accession>
<evidence type="ECO:0000256" key="5">
    <source>
        <dbReference type="ARBA" id="ARBA00023242"/>
    </source>
</evidence>
<dbReference type="Proteomes" id="UP000028045">
    <property type="component" value="Unassembled WGS sequence"/>
</dbReference>
<evidence type="ECO:0000313" key="7">
    <source>
        <dbReference type="Proteomes" id="UP000028045"/>
    </source>
</evidence>
<evidence type="ECO:0000256" key="3">
    <source>
        <dbReference type="ARBA" id="ARBA00022771"/>
    </source>
</evidence>
<name>A0A084AZE9_STACB</name>
<dbReference type="HOGENOM" id="CLU_009123_10_3_1"/>
<sequence length="372" mass="42736">SADTDASTDDSDRVKRPRLHYSAVPRAKVKIVQELSLGLLINGNIPFSFFTDPFFEQLVWQLDPHLSGQIPWSRQSMSRLLDDVYKSKRDQVKQELLDALTKIHLGFDLWTSPNRYAIMAVTAHFLDRQGHHQSRLLAFRRQLGCHSGDNLAVTLSQIVREWEIEDRVGTVISDNASSNDNCLQHFYGSLDTEMTPADVRARRMRCYGHILNLAARAFLYGEDFEAFEAESQVFNLLGRHEEDLRHWRKKGPVGKLHNVVKFIRSSPQRCELFKRIARENDEAQGFLLAGESTAELEVVMNNDTRLLVEVKHVLEPFYLQTMRAQGWGGEGGHGRLWEVMTGIEYLLEHLEDWKLFYNAVPEETAEENASPQ</sequence>
<keyword evidence="3" id="KW-0863">Zinc-finger</keyword>
<evidence type="ECO:0000256" key="2">
    <source>
        <dbReference type="ARBA" id="ARBA00022723"/>
    </source>
</evidence>
<feature type="non-terminal residue" evidence="6">
    <location>
        <position position="372"/>
    </location>
</feature>
<evidence type="ECO:0008006" key="8">
    <source>
        <dbReference type="Google" id="ProtNLM"/>
    </source>
</evidence>
<dbReference type="SUPFAM" id="SSF53098">
    <property type="entry name" value="Ribonuclease H-like"/>
    <property type="match status" value="1"/>
</dbReference>
<keyword evidence="4" id="KW-0862">Zinc</keyword>
<evidence type="ECO:0000313" key="6">
    <source>
        <dbReference type="EMBL" id="KEY70678.1"/>
    </source>
</evidence>
<dbReference type="GO" id="GO:0005634">
    <property type="term" value="C:nucleus"/>
    <property type="evidence" value="ECO:0007669"/>
    <property type="project" value="UniProtKB-SubCell"/>
</dbReference>
<gene>
    <name evidence="6" type="ORF">S7711_10324</name>
</gene>
<dbReference type="GO" id="GO:0008270">
    <property type="term" value="F:zinc ion binding"/>
    <property type="evidence" value="ECO:0007669"/>
    <property type="project" value="UniProtKB-KW"/>
</dbReference>